<reference evidence="1 2" key="1">
    <citation type="submission" date="2018-04" db="EMBL/GenBank/DDBJ databases">
        <title>Genomic Encyclopedia of Archaeal and Bacterial Type Strains, Phase II (KMG-II): from individual species to whole genera.</title>
        <authorList>
            <person name="Goeker M."/>
        </authorList>
    </citation>
    <scope>NUCLEOTIDE SEQUENCE [LARGE SCALE GENOMIC DNA]</scope>
    <source>
        <strain evidence="1 2">DSM 28823</strain>
    </source>
</reference>
<comment type="caution">
    <text evidence="1">The sequence shown here is derived from an EMBL/GenBank/DDBJ whole genome shotgun (WGS) entry which is preliminary data.</text>
</comment>
<gene>
    <name evidence="1" type="ORF">C8N47_10337</name>
</gene>
<dbReference type="EMBL" id="QAAD01000003">
    <property type="protein sequence ID" value="PTN09753.1"/>
    <property type="molecule type" value="Genomic_DNA"/>
</dbReference>
<name>A0A2T5C4J4_9BACT</name>
<dbReference type="OrthoDB" id="9915741at2"/>
<organism evidence="1 2">
    <name type="scientific">Mangrovibacterium marinum</name>
    <dbReference type="NCBI Taxonomy" id="1639118"/>
    <lineage>
        <taxon>Bacteria</taxon>
        <taxon>Pseudomonadati</taxon>
        <taxon>Bacteroidota</taxon>
        <taxon>Bacteroidia</taxon>
        <taxon>Marinilabiliales</taxon>
        <taxon>Prolixibacteraceae</taxon>
        <taxon>Mangrovibacterium</taxon>
    </lineage>
</organism>
<sequence>MAKVKLTPEELETLEIIKEEQEMEKRQILKILVGENYCEDENVLRFLKDNWYSELEKYYQHKAAGSINYQKKFEKLINKMDKLIQKHKIEDAY</sequence>
<protein>
    <submittedName>
        <fullName evidence="1">Uncharacterized protein</fullName>
    </submittedName>
</protein>
<dbReference type="AlphaFoldDB" id="A0A2T5C4J4"/>
<evidence type="ECO:0000313" key="1">
    <source>
        <dbReference type="EMBL" id="PTN09753.1"/>
    </source>
</evidence>
<keyword evidence="2" id="KW-1185">Reference proteome</keyword>
<dbReference type="RefSeq" id="WP_107821139.1">
    <property type="nucleotide sequence ID" value="NZ_OY782574.1"/>
</dbReference>
<accession>A0A2T5C4J4</accession>
<evidence type="ECO:0000313" key="2">
    <source>
        <dbReference type="Proteomes" id="UP000243525"/>
    </source>
</evidence>
<proteinExistence type="predicted"/>
<dbReference type="Proteomes" id="UP000243525">
    <property type="component" value="Unassembled WGS sequence"/>
</dbReference>